<feature type="domain" description="PLD phosphodiesterase" evidence="2">
    <location>
        <begin position="132"/>
        <end position="159"/>
    </location>
</feature>
<dbReference type="CDD" id="cd09106">
    <property type="entry name" value="PLDc_vPLD3_4_5_like_1"/>
    <property type="match status" value="1"/>
</dbReference>
<dbReference type="PANTHER" id="PTHR10185:SF17">
    <property type="entry name" value="GM01519P-RELATED"/>
    <property type="match status" value="1"/>
</dbReference>
<dbReference type="SMART" id="SM00155">
    <property type="entry name" value="PLDc"/>
    <property type="match status" value="2"/>
</dbReference>
<dbReference type="RefSeq" id="WP_098142498.1">
    <property type="nucleotide sequence ID" value="NZ_PDDV01000005.1"/>
</dbReference>
<sequence>MKKLTLAAIIASISFSTYANQAQQADFELMQAIPENTEHVFQQPEISSTATVWLEMIKQAKHTLDIGTFYITNKPGEKLEPIINAIKDAARRGVKVRILTEAMHLGGSSDPVQLFQNIANITVRQVDYKKIAGGVMHAKYMIVDNENVAVNSANWSWISLSQIHNIGVRIRNPQLATTILAVFNLDWQLAENNNGPQDHHLRNNMQKTMWVTAQRPAMVSYHHETLLVHPAFSPVDMRPNGTDSEISQMIAAIDNAHHDLKMQVMTFSGFKKYGYVGYWDELYDAIANAAQRGVHVKIIVADWNNSQPANDFMKTLQLLPNVEVKISTIPPLKSRYIPYSRVEHEKYFVVDNDLSWLTTSNWEWGYFYTTRNIALLINGKQPAQILGRLFDADWNGPYTQMLDISKTYQLPKHN</sequence>
<dbReference type="GO" id="GO:0006793">
    <property type="term" value="P:phosphorus metabolic process"/>
    <property type="evidence" value="ECO:0007669"/>
    <property type="project" value="UniProtKB-ARBA"/>
</dbReference>
<dbReference type="InterPro" id="IPR050874">
    <property type="entry name" value="Diverse_PLD-related"/>
</dbReference>
<dbReference type="InterPro" id="IPR025202">
    <property type="entry name" value="PLD-like_dom"/>
</dbReference>
<dbReference type="EMBL" id="PDDV01000005">
    <property type="protein sequence ID" value="PEH74303.1"/>
    <property type="molecule type" value="Genomic_DNA"/>
</dbReference>
<dbReference type="GO" id="GO:0003824">
    <property type="term" value="F:catalytic activity"/>
    <property type="evidence" value="ECO:0007669"/>
    <property type="project" value="InterPro"/>
</dbReference>
<accession>A0A2A7U7U3</accession>
<feature type="domain" description="PLD phosphodiesterase" evidence="2">
    <location>
        <begin position="339"/>
        <end position="366"/>
    </location>
</feature>
<dbReference type="PANTHER" id="PTHR10185">
    <property type="entry name" value="PHOSPHOLIPASE D - RELATED"/>
    <property type="match status" value="1"/>
</dbReference>
<keyword evidence="1" id="KW-0732">Signal</keyword>
<comment type="caution">
    <text evidence="3">The sequence shown here is derived from an EMBL/GenBank/DDBJ whole genome shotgun (WGS) entry which is preliminary data.</text>
</comment>
<name>A0A2A7U7U3_EDWTA</name>
<evidence type="ECO:0000313" key="3">
    <source>
        <dbReference type="EMBL" id="PEH74303.1"/>
    </source>
</evidence>
<feature type="chain" id="PRO_5013173807" evidence="1">
    <location>
        <begin position="20"/>
        <end position="414"/>
    </location>
</feature>
<evidence type="ECO:0000259" key="2">
    <source>
        <dbReference type="PROSITE" id="PS50035"/>
    </source>
</evidence>
<protein>
    <submittedName>
        <fullName evidence="3">Phospholipase</fullName>
    </submittedName>
</protein>
<feature type="signal peptide" evidence="1">
    <location>
        <begin position="1"/>
        <end position="19"/>
    </location>
</feature>
<dbReference type="PROSITE" id="PS50035">
    <property type="entry name" value="PLD"/>
    <property type="match status" value="2"/>
</dbReference>
<reference evidence="4" key="1">
    <citation type="submission" date="2017-09" db="EMBL/GenBank/DDBJ databases">
        <title>FDA dAtabase for Regulatory Grade micrObial Sequences (FDA-ARGOS): Supporting development and validation of Infectious Disease Dx tests.</title>
        <authorList>
            <person name="Goldberg B."/>
            <person name="Campos J."/>
            <person name="Tallon L."/>
            <person name="Sadzewicz L."/>
            <person name="Ott S."/>
            <person name="Zhao X."/>
            <person name="Nagaraj S."/>
            <person name="Vavikolanu K."/>
            <person name="Aluvathingal J."/>
            <person name="Nadendla S."/>
            <person name="Geyer C."/>
            <person name="Sichtig H."/>
        </authorList>
    </citation>
    <scope>NUCLEOTIDE SEQUENCE [LARGE SCALE GENOMIC DNA]</scope>
    <source>
        <strain evidence="4">FDAARGOS_370</strain>
    </source>
</reference>
<dbReference type="CDD" id="cd09107">
    <property type="entry name" value="PLDc_vPLD3_4_5_like_2"/>
    <property type="match status" value="1"/>
</dbReference>
<dbReference type="Pfam" id="PF13091">
    <property type="entry name" value="PLDc_2"/>
    <property type="match status" value="2"/>
</dbReference>
<gene>
    <name evidence="3" type="ORF">CRM76_00800</name>
</gene>
<dbReference type="Proteomes" id="UP000219788">
    <property type="component" value="Unassembled WGS sequence"/>
</dbReference>
<dbReference type="OrthoDB" id="9814092at2"/>
<evidence type="ECO:0000256" key="1">
    <source>
        <dbReference type="SAM" id="SignalP"/>
    </source>
</evidence>
<organism evidence="3 4">
    <name type="scientific">Edwardsiella tarda</name>
    <dbReference type="NCBI Taxonomy" id="636"/>
    <lineage>
        <taxon>Bacteria</taxon>
        <taxon>Pseudomonadati</taxon>
        <taxon>Pseudomonadota</taxon>
        <taxon>Gammaproteobacteria</taxon>
        <taxon>Enterobacterales</taxon>
        <taxon>Hafniaceae</taxon>
        <taxon>Edwardsiella</taxon>
    </lineage>
</organism>
<dbReference type="InterPro" id="IPR001736">
    <property type="entry name" value="PLipase_D/transphosphatidylase"/>
</dbReference>
<evidence type="ECO:0000313" key="4">
    <source>
        <dbReference type="Proteomes" id="UP000219788"/>
    </source>
</evidence>
<dbReference type="AlphaFoldDB" id="A0A2A7U7U3"/>
<dbReference type="SUPFAM" id="SSF56024">
    <property type="entry name" value="Phospholipase D/nuclease"/>
    <property type="match status" value="2"/>
</dbReference>
<dbReference type="Gene3D" id="3.30.870.10">
    <property type="entry name" value="Endonuclease Chain A"/>
    <property type="match status" value="2"/>
</dbReference>
<proteinExistence type="predicted"/>